<reference evidence="3 4" key="1">
    <citation type="submission" date="2013-03" db="EMBL/GenBank/DDBJ databases">
        <authorList>
            <person name="Linke B."/>
        </authorList>
    </citation>
    <scope>NUCLEOTIDE SEQUENCE [LARGE SCALE GENOMIC DNA]</scope>
    <source>
        <strain evidence="3 4">B13</strain>
    </source>
</reference>
<accession>A0A024HMT7</accession>
<dbReference type="HOGENOM" id="CLU_048756_0_1_6"/>
<dbReference type="RefSeq" id="WP_043255091.1">
    <property type="nucleotide sequence ID" value="NZ_HG322950.1"/>
</dbReference>
<dbReference type="Gene3D" id="3.10.310.10">
    <property type="entry name" value="Diaminopimelate Epimerase, Chain A, domain 1"/>
    <property type="match status" value="2"/>
</dbReference>
<dbReference type="SUPFAM" id="SSF54506">
    <property type="entry name" value="Diaminopimelate epimerase-like"/>
    <property type="match status" value="1"/>
</dbReference>
<sequence length="286" mass="31079">MSPLHYWQLDVFADRPLSGNGLAVFADARGLSDTTLQALTQELRQFETIFLYPTAQLDTYAARIFTMEEELPFAGHPLLGAAALLHHIHQRGEQEHWTIQLPAKQVELDTRRHGHGFVAQMNQGQAQFGATLDENGRRWFAEAFSLQVSDLADYPAQVVSTGLPYLLLPVRGEALGRIRQRADLSAGLAGIGAAFVFLVDVDNREGRTWDSAGLVEDIATGSAAGPVAAYLVELGKARRGEAFALAQGRFLGRPSRLEVKVGLDGQVQVGGKVQLLAHAELLCTLG</sequence>
<evidence type="ECO:0000256" key="2">
    <source>
        <dbReference type="PIRSR" id="PIRSR016184-1"/>
    </source>
</evidence>
<dbReference type="OrthoDB" id="9788221at2"/>
<proteinExistence type="inferred from homology"/>
<feature type="active site" evidence="2">
    <location>
        <position position="47"/>
    </location>
</feature>
<dbReference type="InterPro" id="IPR003719">
    <property type="entry name" value="Phenazine_PhzF-like"/>
</dbReference>
<evidence type="ECO:0000313" key="3">
    <source>
        <dbReference type="EMBL" id="CDF86156.1"/>
    </source>
</evidence>
<reference evidence="3 4" key="2">
    <citation type="submission" date="2014-05" db="EMBL/GenBank/DDBJ databases">
        <title>Genome sequence of the 3-chlorobenzoate degrading bacterium Pseudomonas knackmussii B13 shows multiple evidence for horizontal gene transfer.</title>
        <authorList>
            <person name="Miyazaki R."/>
            <person name="Bertelli C."/>
            <person name="Falquet L."/>
            <person name="Robinson-Rechavi M."/>
            <person name="Gharib W."/>
            <person name="Roy S."/>
            <person name="Van der Meer J.R."/>
        </authorList>
    </citation>
    <scope>NUCLEOTIDE SEQUENCE [LARGE SCALE GENOMIC DNA]</scope>
    <source>
        <strain evidence="3 4">B13</strain>
    </source>
</reference>
<dbReference type="GO" id="GO:0005737">
    <property type="term" value="C:cytoplasm"/>
    <property type="evidence" value="ECO:0007669"/>
    <property type="project" value="TreeGrafter"/>
</dbReference>
<dbReference type="PATRIC" id="fig|1301098.3.peg.4823"/>
<dbReference type="EMBL" id="HG322950">
    <property type="protein sequence ID" value="CDF86156.1"/>
    <property type="molecule type" value="Genomic_DNA"/>
</dbReference>
<dbReference type="AlphaFoldDB" id="A0A024HMT7"/>
<name>A0A024HMT7_PSEKB</name>
<dbReference type="KEGG" id="pkc:PKB_4836"/>
<dbReference type="GO" id="GO:0016853">
    <property type="term" value="F:isomerase activity"/>
    <property type="evidence" value="ECO:0007669"/>
    <property type="project" value="TreeGrafter"/>
</dbReference>
<dbReference type="NCBIfam" id="TIGR00654">
    <property type="entry name" value="PhzF_family"/>
    <property type="match status" value="1"/>
</dbReference>
<dbReference type="eggNOG" id="COG0384">
    <property type="taxonomic scope" value="Bacteria"/>
</dbReference>
<evidence type="ECO:0000256" key="1">
    <source>
        <dbReference type="ARBA" id="ARBA00008270"/>
    </source>
</evidence>
<dbReference type="PANTHER" id="PTHR13774">
    <property type="entry name" value="PHENAZINE BIOSYNTHESIS PROTEIN"/>
    <property type="match status" value="1"/>
</dbReference>
<dbReference type="PIRSF" id="PIRSF016184">
    <property type="entry name" value="PhzC_PhzF"/>
    <property type="match status" value="1"/>
</dbReference>
<gene>
    <name evidence="3" type="ORF">PKB_4836</name>
</gene>
<dbReference type="Proteomes" id="UP000025241">
    <property type="component" value="Chromosome I"/>
</dbReference>
<dbReference type="PANTHER" id="PTHR13774:SF32">
    <property type="entry name" value="ANTISENSE-ENHANCING SEQUENCE 1"/>
    <property type="match status" value="1"/>
</dbReference>
<evidence type="ECO:0000313" key="4">
    <source>
        <dbReference type="Proteomes" id="UP000025241"/>
    </source>
</evidence>
<keyword evidence="4" id="KW-1185">Reference proteome</keyword>
<evidence type="ECO:0008006" key="5">
    <source>
        <dbReference type="Google" id="ProtNLM"/>
    </source>
</evidence>
<protein>
    <recommendedName>
        <fullName evidence="5">PhzF family phenazine biosynthesis protein</fullName>
    </recommendedName>
</protein>
<organism evidence="3 4">
    <name type="scientific">Pseudomonas knackmussii (strain DSM 6978 / CCUG 54928 / LMG 23759 / B13)</name>
    <dbReference type="NCBI Taxonomy" id="1301098"/>
    <lineage>
        <taxon>Bacteria</taxon>
        <taxon>Pseudomonadati</taxon>
        <taxon>Pseudomonadota</taxon>
        <taxon>Gammaproteobacteria</taxon>
        <taxon>Pseudomonadales</taxon>
        <taxon>Pseudomonadaceae</taxon>
        <taxon>Pseudomonas</taxon>
    </lineage>
</organism>
<dbReference type="Pfam" id="PF02567">
    <property type="entry name" value="PhzC-PhzF"/>
    <property type="match status" value="1"/>
</dbReference>
<dbReference type="STRING" id="1301098.PKB_4836"/>
<comment type="similarity">
    <text evidence="1">Belongs to the PhzF family.</text>
</comment>